<evidence type="ECO:0000256" key="1">
    <source>
        <dbReference type="SAM" id="MobiDB-lite"/>
    </source>
</evidence>
<accession>A0A5N5GLP4</accession>
<dbReference type="Proteomes" id="UP000327157">
    <property type="component" value="Chromosome 3"/>
</dbReference>
<evidence type="ECO:0000313" key="3">
    <source>
        <dbReference type="Proteomes" id="UP000327157"/>
    </source>
</evidence>
<feature type="compositionally biased region" description="Basic and acidic residues" evidence="1">
    <location>
        <begin position="64"/>
        <end position="74"/>
    </location>
</feature>
<name>A0A5N5GLP4_9ROSA</name>
<keyword evidence="3" id="KW-1185">Reference proteome</keyword>
<comment type="caution">
    <text evidence="2">The sequence shown here is derived from an EMBL/GenBank/DDBJ whole genome shotgun (WGS) entry which is preliminary data.</text>
</comment>
<reference evidence="2 3" key="3">
    <citation type="submission" date="2019-11" db="EMBL/GenBank/DDBJ databases">
        <title>A de novo genome assembly of a pear dwarfing rootstock.</title>
        <authorList>
            <person name="Wang F."/>
            <person name="Wang J."/>
            <person name="Li S."/>
            <person name="Zhang Y."/>
            <person name="Fang M."/>
            <person name="Ma L."/>
            <person name="Zhao Y."/>
            <person name="Jiang S."/>
        </authorList>
    </citation>
    <scope>NUCLEOTIDE SEQUENCE [LARGE SCALE GENOMIC DNA]</scope>
    <source>
        <strain evidence="2">S2</strain>
        <tissue evidence="2">Leaf</tissue>
    </source>
</reference>
<feature type="region of interest" description="Disordered" evidence="1">
    <location>
        <begin position="64"/>
        <end position="86"/>
    </location>
</feature>
<protein>
    <submittedName>
        <fullName evidence="2">Uncharacterized protein</fullName>
    </submittedName>
</protein>
<reference evidence="2 3" key="1">
    <citation type="submission" date="2019-09" db="EMBL/GenBank/DDBJ databases">
        <authorList>
            <person name="Ou C."/>
        </authorList>
    </citation>
    <scope>NUCLEOTIDE SEQUENCE [LARGE SCALE GENOMIC DNA]</scope>
    <source>
        <strain evidence="2">S2</strain>
        <tissue evidence="2">Leaf</tissue>
    </source>
</reference>
<dbReference type="AlphaFoldDB" id="A0A5N5GLP4"/>
<reference evidence="3" key="2">
    <citation type="submission" date="2019-10" db="EMBL/GenBank/DDBJ databases">
        <title>A de novo genome assembly of a pear dwarfing rootstock.</title>
        <authorList>
            <person name="Wang F."/>
            <person name="Wang J."/>
            <person name="Li S."/>
            <person name="Zhang Y."/>
            <person name="Fang M."/>
            <person name="Ma L."/>
            <person name="Zhao Y."/>
            <person name="Jiang S."/>
        </authorList>
    </citation>
    <scope>NUCLEOTIDE SEQUENCE [LARGE SCALE GENOMIC DNA]</scope>
</reference>
<proteinExistence type="predicted"/>
<sequence length="86" mass="8953">MGRGGVELEAVGGELGRVGVRLGGIRVGLNGGRLEVGGLGFGREGEEGGERERGAESNCRMMRENRGKPNERGKGFRGVDSVAALL</sequence>
<dbReference type="EMBL" id="SMOL01000402">
    <property type="protein sequence ID" value="KAB2616439.1"/>
    <property type="molecule type" value="Genomic_DNA"/>
</dbReference>
<organism evidence="2 3">
    <name type="scientific">Pyrus ussuriensis x Pyrus communis</name>
    <dbReference type="NCBI Taxonomy" id="2448454"/>
    <lineage>
        <taxon>Eukaryota</taxon>
        <taxon>Viridiplantae</taxon>
        <taxon>Streptophyta</taxon>
        <taxon>Embryophyta</taxon>
        <taxon>Tracheophyta</taxon>
        <taxon>Spermatophyta</taxon>
        <taxon>Magnoliopsida</taxon>
        <taxon>eudicotyledons</taxon>
        <taxon>Gunneridae</taxon>
        <taxon>Pentapetalae</taxon>
        <taxon>rosids</taxon>
        <taxon>fabids</taxon>
        <taxon>Rosales</taxon>
        <taxon>Rosaceae</taxon>
        <taxon>Amygdaloideae</taxon>
        <taxon>Maleae</taxon>
        <taxon>Pyrus</taxon>
    </lineage>
</organism>
<gene>
    <name evidence="2" type="ORF">D8674_023027</name>
</gene>
<evidence type="ECO:0000313" key="2">
    <source>
        <dbReference type="EMBL" id="KAB2616439.1"/>
    </source>
</evidence>